<gene>
    <name evidence="1" type="ORF">HKK74_23895</name>
</gene>
<evidence type="ECO:0000313" key="1">
    <source>
        <dbReference type="EMBL" id="MBC6468514.1"/>
    </source>
</evidence>
<proteinExistence type="predicted"/>
<accession>A0ABR7LUJ7</accession>
<dbReference type="EMBL" id="JABVEC010000019">
    <property type="protein sequence ID" value="MBC6468514.1"/>
    <property type="molecule type" value="Genomic_DNA"/>
</dbReference>
<dbReference type="RefSeq" id="WP_187245653.1">
    <property type="nucleotide sequence ID" value="NZ_BAAAOK010000014.1"/>
</dbReference>
<sequence length="127" mass="14028">MRHLTPSFAHAALRRGKEIEQFLGGFDQGKEHIIRWAALSPAKGQIILYLSEVVDVGTDTFWDVSEFPPLNPDEETWGKITGTAASPEEALDLAEHRLGAAPDRWVNQGVVGSEYGDYRATRNHGPS</sequence>
<reference evidence="1 2" key="1">
    <citation type="submission" date="2020-06" db="EMBL/GenBank/DDBJ databases">
        <title>Actinomadura xiongansis sp. nov., isolated from soil of Baiyangdian.</title>
        <authorList>
            <person name="Zhang X."/>
        </authorList>
    </citation>
    <scope>NUCLEOTIDE SEQUENCE [LARGE SCALE GENOMIC DNA]</scope>
    <source>
        <strain evidence="1 2">HBUM206468</strain>
    </source>
</reference>
<dbReference type="Proteomes" id="UP000805614">
    <property type="component" value="Unassembled WGS sequence"/>
</dbReference>
<organism evidence="1 2">
    <name type="scientific">Actinomadura alba</name>
    <dbReference type="NCBI Taxonomy" id="406431"/>
    <lineage>
        <taxon>Bacteria</taxon>
        <taxon>Bacillati</taxon>
        <taxon>Actinomycetota</taxon>
        <taxon>Actinomycetes</taxon>
        <taxon>Streptosporangiales</taxon>
        <taxon>Thermomonosporaceae</taxon>
        <taxon>Actinomadura</taxon>
    </lineage>
</organism>
<protein>
    <submittedName>
        <fullName evidence="1">Uncharacterized protein</fullName>
    </submittedName>
</protein>
<name>A0ABR7LUJ7_9ACTN</name>
<evidence type="ECO:0000313" key="2">
    <source>
        <dbReference type="Proteomes" id="UP000805614"/>
    </source>
</evidence>
<keyword evidence="2" id="KW-1185">Reference proteome</keyword>
<comment type="caution">
    <text evidence="1">The sequence shown here is derived from an EMBL/GenBank/DDBJ whole genome shotgun (WGS) entry which is preliminary data.</text>
</comment>